<evidence type="ECO:0000313" key="7">
    <source>
        <dbReference type="Proteomes" id="UP000007875"/>
    </source>
</evidence>
<evidence type="ECO:0000256" key="1">
    <source>
        <dbReference type="ARBA" id="ARBA00023006"/>
    </source>
</evidence>
<dbReference type="eggNOG" id="KOG4572">
    <property type="taxonomic scope" value="Eukaryota"/>
</dbReference>
<dbReference type="Ensembl" id="ENSCSAVT00000006116.1">
    <property type="protein sequence ID" value="ENSCSAVP00000006039.1"/>
    <property type="gene ID" value="ENSCSAVG00000003604.1"/>
</dbReference>
<feature type="region of interest" description="Disordered" evidence="4">
    <location>
        <begin position="183"/>
        <end position="204"/>
    </location>
</feature>
<dbReference type="GO" id="GO:0061709">
    <property type="term" value="P:reticulophagy"/>
    <property type="evidence" value="ECO:0007669"/>
    <property type="project" value="TreeGrafter"/>
</dbReference>
<dbReference type="GO" id="GO:0034517">
    <property type="term" value="P:ribophagy"/>
    <property type="evidence" value="ECO:0007669"/>
    <property type="project" value="TreeGrafter"/>
</dbReference>
<feature type="domain" description="Autophagy-related protein 11 C-terminal" evidence="5">
    <location>
        <begin position="193"/>
        <end position="298"/>
    </location>
</feature>
<protein>
    <recommendedName>
        <fullName evidence="5">Autophagy-related protein 11 C-terminal domain-containing protein</fullName>
    </recommendedName>
</protein>
<sequence length="301" mass="34804">MRLEDVTRKFRCEMDEIEADRLCSVVTAQKQIDEVEQKFNDLSSKHQAALKSNESLEKNLEEALHSIEMLKQKASMTSQLMTSSSGEMESKRTKMDDSVMTSSNYDITISMHEHQMTLEKAYKSMEKQRNELANSFKKKEEDSTRRRQMVFNSAIQRVTMAKDNEIQRLKKILADQSLMTSSMMTSSVQHDSAESDVTQASSSTKKDKDKIAISNFQVDDLVMVMFDTLYHHHVVVTQAHTLHFLHNDSITELGLKHTDASTKPWTIARFIDREYCQARKANNRFKVPVGTKFYRVRLSRK</sequence>
<reference evidence="6" key="2">
    <citation type="submission" date="2025-08" db="UniProtKB">
        <authorList>
            <consortium name="Ensembl"/>
        </authorList>
    </citation>
    <scope>IDENTIFICATION</scope>
</reference>
<dbReference type="GO" id="GO:0019901">
    <property type="term" value="F:protein kinase binding"/>
    <property type="evidence" value="ECO:0007669"/>
    <property type="project" value="TreeGrafter"/>
</dbReference>
<dbReference type="InterPro" id="IPR040040">
    <property type="entry name" value="ATG11"/>
</dbReference>
<dbReference type="Proteomes" id="UP000007875">
    <property type="component" value="Unassembled WGS sequence"/>
</dbReference>
<dbReference type="GO" id="GO:0000422">
    <property type="term" value="P:autophagy of mitochondrion"/>
    <property type="evidence" value="ECO:0007669"/>
    <property type="project" value="TreeGrafter"/>
</dbReference>
<proteinExistence type="predicted"/>
<evidence type="ECO:0000256" key="4">
    <source>
        <dbReference type="SAM" id="MobiDB-lite"/>
    </source>
</evidence>
<dbReference type="PANTHER" id="PTHR13222:SF1">
    <property type="entry name" value="RB1-INDUCIBLE COILED-COIL PROTEIN 1"/>
    <property type="match status" value="1"/>
</dbReference>
<dbReference type="PANTHER" id="PTHR13222">
    <property type="entry name" value="RB1-INDUCIBLE COILED-COIL"/>
    <property type="match status" value="1"/>
</dbReference>
<dbReference type="GO" id="GO:0034727">
    <property type="term" value="P:piecemeal microautophagy of the nucleus"/>
    <property type="evidence" value="ECO:0007669"/>
    <property type="project" value="TreeGrafter"/>
</dbReference>
<evidence type="ECO:0000256" key="2">
    <source>
        <dbReference type="ARBA" id="ARBA00023054"/>
    </source>
</evidence>
<evidence type="ECO:0000259" key="5">
    <source>
        <dbReference type="Pfam" id="PF10377"/>
    </source>
</evidence>
<keyword evidence="2 3" id="KW-0175">Coiled coil</keyword>
<dbReference type="GO" id="GO:0061723">
    <property type="term" value="P:glycophagy"/>
    <property type="evidence" value="ECO:0007669"/>
    <property type="project" value="TreeGrafter"/>
</dbReference>
<dbReference type="GO" id="GO:0034045">
    <property type="term" value="C:phagophore assembly site membrane"/>
    <property type="evidence" value="ECO:0007669"/>
    <property type="project" value="TreeGrafter"/>
</dbReference>
<dbReference type="OMA" id="CEMDEIE"/>
<dbReference type="HOGENOM" id="CLU_924259_0_0_1"/>
<dbReference type="Pfam" id="PF10377">
    <property type="entry name" value="ATG11"/>
    <property type="match status" value="1"/>
</dbReference>
<dbReference type="GO" id="GO:0000045">
    <property type="term" value="P:autophagosome assembly"/>
    <property type="evidence" value="ECO:0007669"/>
    <property type="project" value="InterPro"/>
</dbReference>
<name>H2YL37_CIOSA</name>
<evidence type="ECO:0000313" key="6">
    <source>
        <dbReference type="Ensembl" id="ENSCSAVP00000006039.1"/>
    </source>
</evidence>
<dbReference type="InParanoid" id="H2YL37"/>
<dbReference type="GO" id="GO:1990316">
    <property type="term" value="C:Atg1/ULK1 kinase complex"/>
    <property type="evidence" value="ECO:0007669"/>
    <property type="project" value="TreeGrafter"/>
</dbReference>
<dbReference type="AlphaFoldDB" id="H2YL37"/>
<organism evidence="6 7">
    <name type="scientific">Ciona savignyi</name>
    <name type="common">Pacific transparent sea squirt</name>
    <dbReference type="NCBI Taxonomy" id="51511"/>
    <lineage>
        <taxon>Eukaryota</taxon>
        <taxon>Metazoa</taxon>
        <taxon>Chordata</taxon>
        <taxon>Tunicata</taxon>
        <taxon>Ascidiacea</taxon>
        <taxon>Phlebobranchia</taxon>
        <taxon>Cionidae</taxon>
        <taxon>Ciona</taxon>
    </lineage>
</organism>
<reference evidence="7" key="1">
    <citation type="submission" date="2003-08" db="EMBL/GenBank/DDBJ databases">
        <authorList>
            <person name="Birren B."/>
            <person name="Nusbaum C."/>
            <person name="Abebe A."/>
            <person name="Abouelleil A."/>
            <person name="Adekoya E."/>
            <person name="Ait-zahra M."/>
            <person name="Allen N."/>
            <person name="Allen T."/>
            <person name="An P."/>
            <person name="Anderson M."/>
            <person name="Anderson S."/>
            <person name="Arachchi H."/>
            <person name="Armbruster J."/>
            <person name="Bachantsang P."/>
            <person name="Baldwin J."/>
            <person name="Barry A."/>
            <person name="Bayul T."/>
            <person name="Blitshsteyn B."/>
            <person name="Bloom T."/>
            <person name="Blye J."/>
            <person name="Boguslavskiy L."/>
            <person name="Borowsky M."/>
            <person name="Boukhgalter B."/>
            <person name="Brunache A."/>
            <person name="Butler J."/>
            <person name="Calixte N."/>
            <person name="Calvo S."/>
            <person name="Camarata J."/>
            <person name="Campo K."/>
            <person name="Chang J."/>
            <person name="Cheshatsang Y."/>
            <person name="Citroen M."/>
            <person name="Collymore A."/>
            <person name="Considine T."/>
            <person name="Cook A."/>
            <person name="Cooke P."/>
            <person name="Corum B."/>
            <person name="Cuomo C."/>
            <person name="David R."/>
            <person name="Dawoe T."/>
            <person name="Degray S."/>
            <person name="Dodge S."/>
            <person name="Dooley K."/>
            <person name="Dorje P."/>
            <person name="Dorjee K."/>
            <person name="Dorris L."/>
            <person name="Duffey N."/>
            <person name="Dupes A."/>
            <person name="Elkins T."/>
            <person name="Engels R."/>
            <person name="Erickson J."/>
            <person name="Farina A."/>
            <person name="Faro S."/>
            <person name="Ferreira P."/>
            <person name="Fischer H."/>
            <person name="Fitzgerald M."/>
            <person name="Foley K."/>
            <person name="Gage D."/>
            <person name="Galagan J."/>
            <person name="Gearin G."/>
            <person name="Gnerre S."/>
            <person name="Gnirke A."/>
            <person name="Goyette A."/>
            <person name="Graham J."/>
            <person name="Grandbois E."/>
            <person name="Gyaltsen K."/>
            <person name="Hafez N."/>
            <person name="Hagopian D."/>
            <person name="Hagos B."/>
            <person name="Hall J."/>
            <person name="Hatcher B."/>
            <person name="Heller A."/>
            <person name="Higgins H."/>
            <person name="Honan T."/>
            <person name="Horn A."/>
            <person name="Houde N."/>
            <person name="Hughes L."/>
            <person name="Hulme W."/>
            <person name="Husby E."/>
            <person name="Iliev I."/>
            <person name="Jaffe D."/>
            <person name="Jones C."/>
            <person name="Kamal M."/>
            <person name="Kamat A."/>
            <person name="Kamvysselis M."/>
            <person name="Karlsson E."/>
            <person name="Kells C."/>
            <person name="Kieu A."/>
            <person name="Kisner P."/>
            <person name="Kodira C."/>
            <person name="Kulbokas E."/>
            <person name="Labutti K."/>
            <person name="Lama D."/>
            <person name="Landers T."/>
            <person name="Leger J."/>
            <person name="Levine S."/>
            <person name="Lewis D."/>
            <person name="Lewis T."/>
            <person name="Lindblad-toh K."/>
            <person name="Liu X."/>
            <person name="Lokyitsang T."/>
            <person name="Lokyitsang Y."/>
            <person name="Lucien O."/>
            <person name="Lui A."/>
            <person name="Ma L.J."/>
            <person name="Mabbitt R."/>
            <person name="Macdonald J."/>
            <person name="Maclean C."/>
            <person name="Major J."/>
            <person name="Manning J."/>
            <person name="Marabella R."/>
            <person name="Maru K."/>
            <person name="Matthews C."/>
            <person name="Mauceli E."/>
            <person name="Mccarthy M."/>
            <person name="Mcdonough S."/>
            <person name="Mcghee T."/>
            <person name="Meldrim J."/>
            <person name="Meneus L."/>
            <person name="Mesirov J."/>
            <person name="Mihalev A."/>
            <person name="Mihova T."/>
            <person name="Mikkelsen T."/>
            <person name="Mlenga V."/>
            <person name="Moru K."/>
            <person name="Mozes J."/>
            <person name="Mulrain L."/>
            <person name="Munson G."/>
            <person name="Naylor J."/>
            <person name="Newes C."/>
            <person name="Nguyen C."/>
            <person name="Nguyen N."/>
            <person name="Nguyen T."/>
            <person name="Nicol R."/>
            <person name="Nielsen C."/>
            <person name="Nizzari M."/>
            <person name="Norbu C."/>
            <person name="Norbu N."/>
            <person name="O'donnell P."/>
            <person name="Okoawo O."/>
            <person name="O'leary S."/>
            <person name="Omotosho B."/>
            <person name="O'neill K."/>
            <person name="Osman S."/>
            <person name="Parker S."/>
            <person name="Perrin D."/>
            <person name="Phunkhang P."/>
            <person name="Piqani B."/>
            <person name="Purcell S."/>
            <person name="Rachupka T."/>
            <person name="Ramasamy U."/>
            <person name="Rameau R."/>
            <person name="Ray V."/>
            <person name="Raymond C."/>
            <person name="Retta R."/>
            <person name="Richardson S."/>
            <person name="Rise C."/>
            <person name="Rodriguez J."/>
            <person name="Rogers J."/>
            <person name="Rogov P."/>
            <person name="Rutman M."/>
            <person name="Schupbach R."/>
            <person name="Seaman C."/>
            <person name="Settipalli S."/>
            <person name="Sharpe T."/>
            <person name="Sheridan J."/>
            <person name="Sherpa N."/>
            <person name="Shi J."/>
            <person name="Smirnov S."/>
            <person name="Smith C."/>
            <person name="Sougnez C."/>
            <person name="Spencer B."/>
            <person name="Stalker J."/>
            <person name="Stange-thomann N."/>
            <person name="Stavropoulos S."/>
            <person name="Stetson K."/>
            <person name="Stone C."/>
            <person name="Stone S."/>
            <person name="Stubbs M."/>
            <person name="Talamas J."/>
            <person name="Tchuinga P."/>
            <person name="Tenzing P."/>
            <person name="Tesfaye S."/>
            <person name="Theodore J."/>
            <person name="Thoulutsang Y."/>
            <person name="Topham K."/>
            <person name="Towey S."/>
            <person name="Tsamla T."/>
            <person name="Tsomo N."/>
            <person name="Vallee D."/>
            <person name="Vassiliev H."/>
            <person name="Venkataraman V."/>
            <person name="Vinson J."/>
            <person name="Vo A."/>
            <person name="Wade C."/>
            <person name="Wang S."/>
            <person name="Wangchuk T."/>
            <person name="Wangdi T."/>
            <person name="Whittaker C."/>
            <person name="Wilkinson J."/>
            <person name="Wu Y."/>
            <person name="Wyman D."/>
            <person name="Yadav S."/>
            <person name="Yang S."/>
            <person name="Yang X."/>
            <person name="Yeager S."/>
            <person name="Yee E."/>
            <person name="Young G."/>
            <person name="Zainoun J."/>
            <person name="Zembeck L."/>
            <person name="Zimmer A."/>
            <person name="Zody M."/>
            <person name="Lander E."/>
        </authorList>
    </citation>
    <scope>NUCLEOTIDE SEQUENCE [LARGE SCALE GENOMIC DNA]</scope>
</reference>
<feature type="coiled-coil region" evidence="3">
    <location>
        <begin position="25"/>
        <end position="73"/>
    </location>
</feature>
<reference evidence="6" key="3">
    <citation type="submission" date="2025-09" db="UniProtKB">
        <authorList>
            <consortium name="Ensembl"/>
        </authorList>
    </citation>
    <scope>IDENTIFICATION</scope>
</reference>
<dbReference type="STRING" id="51511.ENSCSAVP00000006039"/>
<feature type="coiled-coil region" evidence="3">
    <location>
        <begin position="111"/>
        <end position="142"/>
    </location>
</feature>
<dbReference type="InterPro" id="IPR019460">
    <property type="entry name" value="Atg11_C"/>
</dbReference>
<dbReference type="GO" id="GO:0060090">
    <property type="term" value="F:molecular adaptor activity"/>
    <property type="evidence" value="ECO:0007669"/>
    <property type="project" value="TreeGrafter"/>
</dbReference>
<evidence type="ECO:0000256" key="3">
    <source>
        <dbReference type="SAM" id="Coils"/>
    </source>
</evidence>
<accession>H2YL37</accession>
<keyword evidence="7" id="KW-1185">Reference proteome</keyword>
<keyword evidence="1" id="KW-0072">Autophagy</keyword>